<dbReference type="InterPro" id="IPR001209">
    <property type="entry name" value="Ribosomal_uS14"/>
</dbReference>
<comment type="subunit">
    <text evidence="6">Component of the 40S small ribosomal subunit.</text>
</comment>
<evidence type="ECO:0000256" key="2">
    <source>
        <dbReference type="ARBA" id="ARBA00004427"/>
    </source>
</evidence>
<protein>
    <recommendedName>
        <fullName evidence="10">Small ribosomal subunit protein uS14</fullName>
    </recommendedName>
    <alternativeName>
        <fullName evidence="11">40S ribosomal protein S29</fullName>
    </alternativeName>
</protein>
<gene>
    <name evidence="12" type="ORF">PHYEVI_LOCUS2962</name>
</gene>
<comment type="subcellular location">
    <subcellularLocation>
        <location evidence="3">Cytoplasm</location>
        <location evidence="3">Cytosol</location>
    </subcellularLocation>
    <subcellularLocation>
        <location evidence="2">Rough endoplasmic reticulum</location>
    </subcellularLocation>
</comment>
<evidence type="ECO:0000313" key="13">
    <source>
        <dbReference type="Proteomes" id="UP001153712"/>
    </source>
</evidence>
<dbReference type="InterPro" id="IPR039744">
    <property type="entry name" value="RIbosomal_uS14_euk_arc"/>
</dbReference>
<dbReference type="CDD" id="cd00058">
    <property type="entry name" value="beta-trefoil_FGF"/>
    <property type="match status" value="1"/>
</dbReference>
<dbReference type="Proteomes" id="UP001153712">
    <property type="component" value="Chromosome 12"/>
</dbReference>
<dbReference type="OrthoDB" id="5987799at2759"/>
<dbReference type="InterPro" id="IPR002209">
    <property type="entry name" value="Fibroblast_GF_fam"/>
</dbReference>
<dbReference type="PRINTS" id="PR00262">
    <property type="entry name" value="IL1HBGF"/>
</dbReference>
<evidence type="ECO:0000256" key="6">
    <source>
        <dbReference type="ARBA" id="ARBA00011542"/>
    </source>
</evidence>
<accession>A0A9N9TEI7</accession>
<dbReference type="GO" id="GO:0006412">
    <property type="term" value="P:translation"/>
    <property type="evidence" value="ECO:0007669"/>
    <property type="project" value="InterPro"/>
</dbReference>
<evidence type="ECO:0000256" key="7">
    <source>
        <dbReference type="ARBA" id="ARBA00022833"/>
    </source>
</evidence>
<evidence type="ECO:0000256" key="8">
    <source>
        <dbReference type="ARBA" id="ARBA00022980"/>
    </source>
</evidence>
<dbReference type="InterPro" id="IPR008996">
    <property type="entry name" value="IL1/FGF"/>
</dbReference>
<dbReference type="SMART" id="SM00442">
    <property type="entry name" value="FGF"/>
    <property type="match status" value="1"/>
</dbReference>
<sequence length="171" mass="19502">MNQDERFSNHVRLFCQGYNLTIRPNGEIVGTDNNTDPDSLIEIKSGGNVSLVRLLGIHSNLYVCFDYNGQLYGESDPTNEGTIFKESFSGSYNTYQTTMHSKGWFIGLKKSGQAKEGYRTKDGQKSVRFLPIRFKTRACSNRHGLIRKYGLNLCRQCFREYASDIGFKKLD</sequence>
<dbReference type="SUPFAM" id="SSF50353">
    <property type="entry name" value="Cytokine"/>
    <property type="match status" value="1"/>
</dbReference>
<evidence type="ECO:0000256" key="11">
    <source>
        <dbReference type="ARBA" id="ARBA00035455"/>
    </source>
</evidence>
<dbReference type="Pfam" id="PF00253">
    <property type="entry name" value="Ribosomal_S14"/>
    <property type="match status" value="1"/>
</dbReference>
<name>A0A9N9TEI7_PHYSR</name>
<dbReference type="EMBL" id="OU900105">
    <property type="protein sequence ID" value="CAG9856542.1"/>
    <property type="molecule type" value="Genomic_DNA"/>
</dbReference>
<dbReference type="InterPro" id="IPR018271">
    <property type="entry name" value="Ribosomal_uS14_CS"/>
</dbReference>
<comment type="cofactor">
    <cofactor evidence="1">
        <name>Zn(2+)</name>
        <dbReference type="ChEBI" id="CHEBI:29105"/>
    </cofactor>
</comment>
<evidence type="ECO:0000256" key="3">
    <source>
        <dbReference type="ARBA" id="ARBA00004514"/>
    </source>
</evidence>
<keyword evidence="13" id="KW-1185">Reference proteome</keyword>
<comment type="similarity">
    <text evidence="4">Belongs to the heparin-binding growth factors family.</text>
</comment>
<dbReference type="GO" id="GO:1990904">
    <property type="term" value="C:ribonucleoprotein complex"/>
    <property type="evidence" value="ECO:0007669"/>
    <property type="project" value="UniProtKB-KW"/>
</dbReference>
<proteinExistence type="inferred from homology"/>
<evidence type="ECO:0000256" key="4">
    <source>
        <dbReference type="ARBA" id="ARBA00007936"/>
    </source>
</evidence>
<dbReference type="Pfam" id="PF00167">
    <property type="entry name" value="FGF"/>
    <property type="match status" value="1"/>
</dbReference>
<dbReference type="PROSITE" id="PS00527">
    <property type="entry name" value="RIBOSOMAL_S14"/>
    <property type="match status" value="1"/>
</dbReference>
<evidence type="ECO:0000256" key="9">
    <source>
        <dbReference type="ARBA" id="ARBA00023274"/>
    </source>
</evidence>
<keyword evidence="7" id="KW-0862">Zinc</keyword>
<dbReference type="GO" id="GO:0008270">
    <property type="term" value="F:zinc ion binding"/>
    <property type="evidence" value="ECO:0007669"/>
    <property type="project" value="InterPro"/>
</dbReference>
<evidence type="ECO:0000256" key="10">
    <source>
        <dbReference type="ARBA" id="ARBA00035167"/>
    </source>
</evidence>
<dbReference type="GO" id="GO:0005840">
    <property type="term" value="C:ribosome"/>
    <property type="evidence" value="ECO:0007669"/>
    <property type="project" value="UniProtKB-KW"/>
</dbReference>
<organism evidence="12 13">
    <name type="scientific">Phyllotreta striolata</name>
    <name type="common">Striped flea beetle</name>
    <name type="synonym">Crioceris striolata</name>
    <dbReference type="NCBI Taxonomy" id="444603"/>
    <lineage>
        <taxon>Eukaryota</taxon>
        <taxon>Metazoa</taxon>
        <taxon>Ecdysozoa</taxon>
        <taxon>Arthropoda</taxon>
        <taxon>Hexapoda</taxon>
        <taxon>Insecta</taxon>
        <taxon>Pterygota</taxon>
        <taxon>Neoptera</taxon>
        <taxon>Endopterygota</taxon>
        <taxon>Coleoptera</taxon>
        <taxon>Polyphaga</taxon>
        <taxon>Cucujiformia</taxon>
        <taxon>Chrysomeloidea</taxon>
        <taxon>Chrysomelidae</taxon>
        <taxon>Galerucinae</taxon>
        <taxon>Alticini</taxon>
        <taxon>Phyllotreta</taxon>
    </lineage>
</organism>
<keyword evidence="8" id="KW-0689">Ribosomal protein</keyword>
<evidence type="ECO:0000256" key="5">
    <source>
        <dbReference type="ARBA" id="ARBA00009083"/>
    </source>
</evidence>
<reference evidence="12" key="1">
    <citation type="submission" date="2022-01" db="EMBL/GenBank/DDBJ databases">
        <authorList>
            <person name="King R."/>
        </authorList>
    </citation>
    <scope>NUCLEOTIDE SEQUENCE</scope>
</reference>
<dbReference type="Gene3D" id="2.80.10.50">
    <property type="match status" value="1"/>
</dbReference>
<dbReference type="PANTHER" id="PTHR11486">
    <property type="entry name" value="FIBROBLAST GROWTH FACTOR"/>
    <property type="match status" value="1"/>
</dbReference>
<evidence type="ECO:0000256" key="1">
    <source>
        <dbReference type="ARBA" id="ARBA00001947"/>
    </source>
</evidence>
<dbReference type="AlphaFoldDB" id="A0A9N9TEI7"/>
<dbReference type="GO" id="GO:0008083">
    <property type="term" value="F:growth factor activity"/>
    <property type="evidence" value="ECO:0007669"/>
    <property type="project" value="InterPro"/>
</dbReference>
<comment type="similarity">
    <text evidence="5">Belongs to the universal ribosomal protein uS14 family.</text>
</comment>
<dbReference type="GO" id="GO:0005829">
    <property type="term" value="C:cytosol"/>
    <property type="evidence" value="ECO:0007669"/>
    <property type="project" value="UniProtKB-SubCell"/>
</dbReference>
<dbReference type="NCBIfam" id="NF004424">
    <property type="entry name" value="PRK05766.1"/>
    <property type="match status" value="1"/>
</dbReference>
<dbReference type="GO" id="GO:0005791">
    <property type="term" value="C:rough endoplasmic reticulum"/>
    <property type="evidence" value="ECO:0007669"/>
    <property type="project" value="UniProtKB-SubCell"/>
</dbReference>
<keyword evidence="9" id="KW-0687">Ribonucleoprotein</keyword>
<evidence type="ECO:0000313" key="12">
    <source>
        <dbReference type="EMBL" id="CAG9856542.1"/>
    </source>
</evidence>
<dbReference type="InterPro" id="IPR056378">
    <property type="entry name" value="Let-756-like_FGF"/>
</dbReference>
<dbReference type="GO" id="GO:0003735">
    <property type="term" value="F:structural constituent of ribosome"/>
    <property type="evidence" value="ECO:0007669"/>
    <property type="project" value="InterPro"/>
</dbReference>